<organism evidence="1">
    <name type="scientific">Myoviridae sp. ctI7W9</name>
    <dbReference type="NCBI Taxonomy" id="2826636"/>
    <lineage>
        <taxon>Viruses</taxon>
        <taxon>Duplodnaviria</taxon>
        <taxon>Heunggongvirae</taxon>
        <taxon>Uroviricota</taxon>
        <taxon>Caudoviricetes</taxon>
    </lineage>
</organism>
<name>A0A8S5MNA1_9CAUD</name>
<reference evidence="1" key="1">
    <citation type="journal article" date="2021" name="Proc. Natl. Acad. Sci. U.S.A.">
        <title>A Catalog of Tens of Thousands of Viruses from Human Metagenomes Reveals Hidden Associations with Chronic Diseases.</title>
        <authorList>
            <person name="Tisza M.J."/>
            <person name="Buck C.B."/>
        </authorList>
    </citation>
    <scope>NUCLEOTIDE SEQUENCE</scope>
    <source>
        <strain evidence="1">CtI7W9</strain>
    </source>
</reference>
<evidence type="ECO:0000313" key="1">
    <source>
        <dbReference type="EMBL" id="DAD83728.1"/>
    </source>
</evidence>
<accession>A0A8S5MNA1</accession>
<dbReference type="EMBL" id="BK014941">
    <property type="protein sequence ID" value="DAD83728.1"/>
    <property type="molecule type" value="Genomic_DNA"/>
</dbReference>
<proteinExistence type="predicted"/>
<protein>
    <submittedName>
        <fullName evidence="1">H type lectin domain protein</fullName>
    </submittedName>
</protein>
<sequence length="343" mass="34784">MAIQDNKITTWTNPIVNEADRPQRSAADMKAIFDSNSNQLKKALNGLIDALVQSGGGDIGASVEGMAGNNVQALIAELKGLVDAIEEYTDSLKTPNGAANVGAEVSGITGDNIAAVLTALKTLCDRVDTTGDGDLFLKNDGTYGLPTVGSAANGLPIGGKAGQFLKKASSVNFAGYWGGIVDEALSGLLKASNGTLAAAEAGVDYQPPLVSGEDYQPPIASGTYATPDDVSGAVSGHNSASNAHSALFNKKQTAPALASSLPASGAALTANTIYNVSSPVGTYVFTPPASGWAHGTFSTAASVAVSFVSGANYLGEAPAIEASKTYEFDVYNGVWAVQEVVSA</sequence>